<evidence type="ECO:0000313" key="3">
    <source>
        <dbReference type="Proteomes" id="UP000315295"/>
    </source>
</evidence>
<gene>
    <name evidence="2" type="ORF">C1H46_020782</name>
</gene>
<evidence type="ECO:0000313" key="2">
    <source>
        <dbReference type="EMBL" id="TQD93627.1"/>
    </source>
</evidence>
<keyword evidence="3" id="KW-1185">Reference proteome</keyword>
<accession>A0A540M4F2</accession>
<feature type="region of interest" description="Disordered" evidence="1">
    <location>
        <begin position="47"/>
        <end position="82"/>
    </location>
</feature>
<protein>
    <submittedName>
        <fullName evidence="2">Uncharacterized protein</fullName>
    </submittedName>
</protein>
<organism evidence="2 3">
    <name type="scientific">Malus baccata</name>
    <name type="common">Siberian crab apple</name>
    <name type="synonym">Pyrus baccata</name>
    <dbReference type="NCBI Taxonomy" id="106549"/>
    <lineage>
        <taxon>Eukaryota</taxon>
        <taxon>Viridiplantae</taxon>
        <taxon>Streptophyta</taxon>
        <taxon>Embryophyta</taxon>
        <taxon>Tracheophyta</taxon>
        <taxon>Spermatophyta</taxon>
        <taxon>Magnoliopsida</taxon>
        <taxon>eudicotyledons</taxon>
        <taxon>Gunneridae</taxon>
        <taxon>Pentapetalae</taxon>
        <taxon>rosids</taxon>
        <taxon>fabids</taxon>
        <taxon>Rosales</taxon>
        <taxon>Rosaceae</taxon>
        <taxon>Amygdaloideae</taxon>
        <taxon>Maleae</taxon>
        <taxon>Malus</taxon>
    </lineage>
</organism>
<dbReference type="AlphaFoldDB" id="A0A540M4F2"/>
<name>A0A540M4F2_MALBA</name>
<feature type="compositionally biased region" description="Gly residues" evidence="1">
    <location>
        <begin position="48"/>
        <end position="61"/>
    </location>
</feature>
<proteinExistence type="predicted"/>
<comment type="caution">
    <text evidence="2">The sequence shown here is derived from an EMBL/GenBank/DDBJ whole genome shotgun (WGS) entry which is preliminary data.</text>
</comment>
<sequence length="82" mass="8379">MTSELERKTILSAKGSFDLKRRRGGGGAFEGEVEELGVVQSVQVPGVENGGAGLEGVGGDVDGGHATTDDGVALEDPVKLRI</sequence>
<dbReference type="Proteomes" id="UP000315295">
    <property type="component" value="Unassembled WGS sequence"/>
</dbReference>
<dbReference type="EMBL" id="VIEB01000362">
    <property type="protein sequence ID" value="TQD93627.1"/>
    <property type="molecule type" value="Genomic_DNA"/>
</dbReference>
<reference evidence="2 3" key="1">
    <citation type="journal article" date="2019" name="G3 (Bethesda)">
        <title>Sequencing of a Wild Apple (Malus baccata) Genome Unravels the Differences Between Cultivated and Wild Apple Species Regarding Disease Resistance and Cold Tolerance.</title>
        <authorList>
            <person name="Chen X."/>
        </authorList>
    </citation>
    <scope>NUCLEOTIDE SEQUENCE [LARGE SCALE GENOMIC DNA]</scope>
    <source>
        <strain evidence="3">cv. Shandingzi</strain>
        <tissue evidence="2">Leaves</tissue>
    </source>
</reference>
<evidence type="ECO:0000256" key="1">
    <source>
        <dbReference type="SAM" id="MobiDB-lite"/>
    </source>
</evidence>